<name>A0AAV5EKH5_ELECO</name>
<evidence type="ECO:0000256" key="1">
    <source>
        <dbReference type="SAM" id="MobiDB-lite"/>
    </source>
</evidence>
<organism evidence="2 3">
    <name type="scientific">Eleusine coracana subsp. coracana</name>
    <dbReference type="NCBI Taxonomy" id="191504"/>
    <lineage>
        <taxon>Eukaryota</taxon>
        <taxon>Viridiplantae</taxon>
        <taxon>Streptophyta</taxon>
        <taxon>Embryophyta</taxon>
        <taxon>Tracheophyta</taxon>
        <taxon>Spermatophyta</taxon>
        <taxon>Magnoliopsida</taxon>
        <taxon>Liliopsida</taxon>
        <taxon>Poales</taxon>
        <taxon>Poaceae</taxon>
        <taxon>PACMAD clade</taxon>
        <taxon>Chloridoideae</taxon>
        <taxon>Cynodonteae</taxon>
        <taxon>Eleusininae</taxon>
        <taxon>Eleusine</taxon>
    </lineage>
</organism>
<dbReference type="InterPro" id="IPR050796">
    <property type="entry name" value="SCF_F-box_component"/>
</dbReference>
<dbReference type="PANTHER" id="PTHR31672:SF13">
    <property type="entry name" value="F-BOX PROTEIN CPR30-LIKE"/>
    <property type="match status" value="1"/>
</dbReference>
<protein>
    <recommendedName>
        <fullName evidence="4">F-box domain-containing protein</fullName>
    </recommendedName>
</protein>
<evidence type="ECO:0008006" key="4">
    <source>
        <dbReference type="Google" id="ProtNLM"/>
    </source>
</evidence>
<dbReference type="Proteomes" id="UP001054889">
    <property type="component" value="Unassembled WGS sequence"/>
</dbReference>
<dbReference type="AlphaFoldDB" id="A0AAV5EKH5"/>
<dbReference type="PANTHER" id="PTHR31672">
    <property type="entry name" value="BNACNNG10540D PROTEIN"/>
    <property type="match status" value="1"/>
</dbReference>
<feature type="region of interest" description="Disordered" evidence="1">
    <location>
        <begin position="1"/>
        <end position="44"/>
    </location>
</feature>
<keyword evidence="3" id="KW-1185">Reference proteome</keyword>
<gene>
    <name evidence="2" type="primary">gb10469</name>
    <name evidence="2" type="ORF">PR202_gb10469</name>
</gene>
<dbReference type="EMBL" id="BQKI01000076">
    <property type="protein sequence ID" value="GJN22867.1"/>
    <property type="molecule type" value="Genomic_DNA"/>
</dbReference>
<reference evidence="2" key="1">
    <citation type="journal article" date="2018" name="DNA Res.">
        <title>Multiple hybrid de novo genome assembly of finger millet, an orphan allotetraploid crop.</title>
        <authorList>
            <person name="Hatakeyama M."/>
            <person name="Aluri S."/>
            <person name="Balachadran M.T."/>
            <person name="Sivarajan S.R."/>
            <person name="Patrignani A."/>
            <person name="Gruter S."/>
            <person name="Poveda L."/>
            <person name="Shimizu-Inatsugi R."/>
            <person name="Baeten J."/>
            <person name="Francoijs K.J."/>
            <person name="Nataraja K.N."/>
            <person name="Reddy Y.A.N."/>
            <person name="Phadnis S."/>
            <person name="Ravikumar R.L."/>
            <person name="Schlapbach R."/>
            <person name="Sreeman S.M."/>
            <person name="Shimizu K.K."/>
        </authorList>
    </citation>
    <scope>NUCLEOTIDE SEQUENCE</scope>
</reference>
<proteinExistence type="predicted"/>
<sequence length="451" mass="49468">MEEKKPGEEDEIPEAQKNAAPAATRKRKRKKKKRSRTKSSASASPCDTGIIMCDDVLRSIFARLPARTVVASMALSKHHRRLMCCPDFRNLHYRLGPPLPRPHIAYVATAKISRRKSGGRDPVSGFHGFHVAGAGSNSAAAAAPMHSLVGETYLDKRYVNTCNGLVLLAGGESKPTTHPKELLVYRFGATTLPVIRTVSTSSNVDGEISKKSLYIDGTIYLLHVFKSVILAFDVDNETVTTIDLPGEHNPTTPIMLPHDYLPVGGEVEMVTTAVNLYRPKSNLMELLAVHAWRRSTATAEPCGCFVAGAWDCDSVLVMYLHNAGGGDHNHRLCLKNASTNKTFDATLPSNVTPEWPDYAFCWGYKPTLLSPGSIVANKLSKRQERLRKCAANVMEALKPVNEGERRKGHKATLGTASFMELLLSIMQKLPGNMLDVIGMPLFDSDPFFEIS</sequence>
<reference evidence="2" key="2">
    <citation type="submission" date="2021-12" db="EMBL/GenBank/DDBJ databases">
        <title>Resequencing data analysis of finger millet.</title>
        <authorList>
            <person name="Hatakeyama M."/>
            <person name="Aluri S."/>
            <person name="Balachadran M.T."/>
            <person name="Sivarajan S.R."/>
            <person name="Poveda L."/>
            <person name="Shimizu-Inatsugi R."/>
            <person name="Schlapbach R."/>
            <person name="Sreeman S.M."/>
            <person name="Shimizu K.K."/>
        </authorList>
    </citation>
    <scope>NUCLEOTIDE SEQUENCE</scope>
</reference>
<evidence type="ECO:0000313" key="3">
    <source>
        <dbReference type="Proteomes" id="UP001054889"/>
    </source>
</evidence>
<evidence type="ECO:0000313" key="2">
    <source>
        <dbReference type="EMBL" id="GJN22867.1"/>
    </source>
</evidence>
<comment type="caution">
    <text evidence="2">The sequence shown here is derived from an EMBL/GenBank/DDBJ whole genome shotgun (WGS) entry which is preliminary data.</text>
</comment>
<feature type="compositionally biased region" description="Basic residues" evidence="1">
    <location>
        <begin position="24"/>
        <end position="37"/>
    </location>
</feature>
<accession>A0AAV5EKH5</accession>